<dbReference type="STRING" id="4537.A0A0E0M1X1"/>
<dbReference type="Proteomes" id="UP000026962">
    <property type="component" value="Chromosome 9"/>
</dbReference>
<sequence>MGRSVLGLPWSIICWAILPGKPPTQSGDFAAAGGGGRGSVSKRHRRARALNPSNLLVGGGPLVSDGAAASPPPAARAGGAASPPRLPPLRGNGAPRGAITKMTKSIRSKKCSSRQLRSHSQRPFSQCNFKRVANQESTLAATEKCAWKDAICPVCLECPHNAVLLLCSSHDKGCRPYICATNYHHSNCLDQLIDSRRSLKDCEDLDPIELTCPLCRGEVKGYTLVEPAREQLNRNKRSCMQDGCSYMGSYGELCKHVKKKHPSVKPRSVDPMEAAFIPEFTARYDLCNEFTNGAKGFFEELMASVWHEGAHGAMQIDEMNLADP</sequence>
<dbReference type="OMA" id="PYICATN"/>
<evidence type="ECO:0000256" key="2">
    <source>
        <dbReference type="SAM" id="SignalP"/>
    </source>
</evidence>
<dbReference type="Gramene" id="OPUNC09G10840.1">
    <property type="protein sequence ID" value="OPUNC09G10840.1"/>
    <property type="gene ID" value="OPUNC09G10840"/>
</dbReference>
<evidence type="ECO:0000313" key="3">
    <source>
        <dbReference type="EnsemblPlants" id="OPUNC09G10840.1"/>
    </source>
</evidence>
<dbReference type="PANTHER" id="PTHR31197:SF6">
    <property type="entry name" value="OS09G0451800 PROTEIN"/>
    <property type="match status" value="1"/>
</dbReference>
<dbReference type="Pfam" id="PF07800">
    <property type="entry name" value="DUF1644"/>
    <property type="match status" value="2"/>
</dbReference>
<feature type="compositionally biased region" description="Low complexity" evidence="1">
    <location>
        <begin position="75"/>
        <end position="91"/>
    </location>
</feature>
<protein>
    <recommendedName>
        <fullName evidence="5">RING-type domain-containing protein</fullName>
    </recommendedName>
</protein>
<dbReference type="PANTHER" id="PTHR31197">
    <property type="entry name" value="OS01G0612600 PROTEIN"/>
    <property type="match status" value="1"/>
</dbReference>
<evidence type="ECO:0000313" key="4">
    <source>
        <dbReference type="Proteomes" id="UP000026962"/>
    </source>
</evidence>
<accession>A0A0E0M1X1</accession>
<keyword evidence="2" id="KW-0732">Signal</keyword>
<evidence type="ECO:0000256" key="1">
    <source>
        <dbReference type="SAM" id="MobiDB-lite"/>
    </source>
</evidence>
<dbReference type="AlphaFoldDB" id="A0A0E0M1X1"/>
<name>A0A0E0M1X1_ORYPU</name>
<keyword evidence="4" id="KW-1185">Reference proteome</keyword>
<reference evidence="3" key="2">
    <citation type="submission" date="2018-05" db="EMBL/GenBank/DDBJ databases">
        <title>OpunRS2 (Oryza punctata Reference Sequence Version 2).</title>
        <authorList>
            <person name="Zhang J."/>
            <person name="Kudrna D."/>
            <person name="Lee S."/>
            <person name="Talag J."/>
            <person name="Welchert J."/>
            <person name="Wing R.A."/>
        </authorList>
    </citation>
    <scope>NUCLEOTIDE SEQUENCE [LARGE SCALE GENOMIC DNA]</scope>
</reference>
<reference evidence="3" key="1">
    <citation type="submission" date="2015-04" db="UniProtKB">
        <authorList>
            <consortium name="EnsemblPlants"/>
        </authorList>
    </citation>
    <scope>IDENTIFICATION</scope>
</reference>
<proteinExistence type="predicted"/>
<dbReference type="InterPro" id="IPR012866">
    <property type="entry name" value="DUF1644"/>
</dbReference>
<feature type="chain" id="PRO_5002367281" description="RING-type domain-containing protein" evidence="2">
    <location>
        <begin position="27"/>
        <end position="324"/>
    </location>
</feature>
<feature type="signal peptide" evidence="2">
    <location>
        <begin position="1"/>
        <end position="26"/>
    </location>
</feature>
<dbReference type="HOGENOM" id="CLU_043458_5_0_1"/>
<feature type="region of interest" description="Disordered" evidence="1">
    <location>
        <begin position="27"/>
        <end position="97"/>
    </location>
</feature>
<dbReference type="eggNOG" id="ENOG502QVW7">
    <property type="taxonomic scope" value="Eukaryota"/>
</dbReference>
<dbReference type="EnsemblPlants" id="OPUNC09G10840.1">
    <property type="protein sequence ID" value="OPUNC09G10840.1"/>
    <property type="gene ID" value="OPUNC09G10840"/>
</dbReference>
<organism evidence="3">
    <name type="scientific">Oryza punctata</name>
    <name type="common">Red rice</name>
    <dbReference type="NCBI Taxonomy" id="4537"/>
    <lineage>
        <taxon>Eukaryota</taxon>
        <taxon>Viridiplantae</taxon>
        <taxon>Streptophyta</taxon>
        <taxon>Embryophyta</taxon>
        <taxon>Tracheophyta</taxon>
        <taxon>Spermatophyta</taxon>
        <taxon>Magnoliopsida</taxon>
        <taxon>Liliopsida</taxon>
        <taxon>Poales</taxon>
        <taxon>Poaceae</taxon>
        <taxon>BOP clade</taxon>
        <taxon>Oryzoideae</taxon>
        <taxon>Oryzeae</taxon>
        <taxon>Oryzinae</taxon>
        <taxon>Oryza</taxon>
    </lineage>
</organism>
<evidence type="ECO:0008006" key="5">
    <source>
        <dbReference type="Google" id="ProtNLM"/>
    </source>
</evidence>